<accession>A0A1E1KRH5</accession>
<protein>
    <submittedName>
        <fullName evidence="1">Uncharacterized protein</fullName>
    </submittedName>
</protein>
<dbReference type="Proteomes" id="UP000178129">
    <property type="component" value="Unassembled WGS sequence"/>
</dbReference>
<comment type="caution">
    <text evidence="1">The sequence shown here is derived from an EMBL/GenBank/DDBJ whole genome shotgun (WGS) entry which is preliminary data.</text>
</comment>
<gene>
    <name evidence="1" type="ORF">RCO7_14547</name>
</gene>
<evidence type="ECO:0000313" key="2">
    <source>
        <dbReference type="Proteomes" id="UP000178129"/>
    </source>
</evidence>
<sequence length="51" mass="5934">MKWGEEFSSDRIHRCFAQTILAALSRKVVMHVAIRLKFTSANKLASFFVYQ</sequence>
<organism evidence="1 2">
    <name type="scientific">Rhynchosporium graminicola</name>
    <dbReference type="NCBI Taxonomy" id="2792576"/>
    <lineage>
        <taxon>Eukaryota</taxon>
        <taxon>Fungi</taxon>
        <taxon>Dikarya</taxon>
        <taxon>Ascomycota</taxon>
        <taxon>Pezizomycotina</taxon>
        <taxon>Leotiomycetes</taxon>
        <taxon>Helotiales</taxon>
        <taxon>Ploettnerulaceae</taxon>
        <taxon>Rhynchosporium</taxon>
    </lineage>
</organism>
<evidence type="ECO:0000313" key="1">
    <source>
        <dbReference type="EMBL" id="CZS99534.1"/>
    </source>
</evidence>
<proteinExistence type="predicted"/>
<reference evidence="2" key="1">
    <citation type="submission" date="2016-03" db="EMBL/GenBank/DDBJ databases">
        <authorList>
            <person name="Ploux O."/>
        </authorList>
    </citation>
    <scope>NUCLEOTIDE SEQUENCE [LARGE SCALE GENOMIC DNA]</scope>
    <source>
        <strain evidence="2">UK7</strain>
    </source>
</reference>
<keyword evidence="2" id="KW-1185">Reference proteome</keyword>
<dbReference type="AlphaFoldDB" id="A0A1E1KRH5"/>
<name>A0A1E1KRH5_9HELO</name>
<dbReference type="EMBL" id="FJUW01000017">
    <property type="protein sequence ID" value="CZS99534.1"/>
    <property type="molecule type" value="Genomic_DNA"/>
</dbReference>
<dbReference type="InParanoid" id="A0A1E1KRH5"/>